<evidence type="ECO:0000313" key="2">
    <source>
        <dbReference type="Proteomes" id="UP001057868"/>
    </source>
</evidence>
<sequence>MTNFDMNFYEIAKVMLILHEKFNSRNTIKAPLKSDAFYILKIIYS</sequence>
<dbReference type="EMBL" id="BQXY01000006">
    <property type="protein sequence ID" value="GKU26497.1"/>
    <property type="molecule type" value="Genomic_DNA"/>
</dbReference>
<dbReference type="Proteomes" id="UP001057868">
    <property type="component" value="Unassembled WGS sequence"/>
</dbReference>
<gene>
    <name evidence="1" type="ORF">CFOLD11_33240</name>
</gene>
<protein>
    <submittedName>
        <fullName evidence="1">Uncharacterized protein</fullName>
    </submittedName>
</protein>
<comment type="caution">
    <text evidence="1">The sequence shown here is derived from an EMBL/GenBank/DDBJ whole genome shotgun (WGS) entry which is preliminary data.</text>
</comment>
<organism evidence="1 2">
    <name type="scientific">Clostridium folliculivorans</name>
    <dbReference type="NCBI Taxonomy" id="2886038"/>
    <lineage>
        <taxon>Bacteria</taxon>
        <taxon>Bacillati</taxon>
        <taxon>Bacillota</taxon>
        <taxon>Clostridia</taxon>
        <taxon>Eubacteriales</taxon>
        <taxon>Clostridiaceae</taxon>
        <taxon>Clostridium</taxon>
    </lineage>
</organism>
<reference evidence="1" key="1">
    <citation type="journal article" date="2023" name="Int. J. Syst. Evol. Microbiol.">
        <title>&lt;i&gt;Clostridium folliculivorans&lt;/i&gt; sp. nov., isolated from soil samples of an organic paddy in Japan.</title>
        <authorList>
            <person name="Tazawa J."/>
            <person name="Kobayashi H."/>
            <person name="Tanizawa Y."/>
            <person name="Uchino A."/>
            <person name="Tanaka F."/>
            <person name="Urashima Y."/>
            <person name="Miura S."/>
            <person name="Sakamoto M."/>
            <person name="Ohkuma M."/>
            <person name="Tohno M."/>
        </authorList>
    </citation>
    <scope>NUCLEOTIDE SEQUENCE</scope>
    <source>
        <strain evidence="1">D1-1</strain>
    </source>
</reference>
<evidence type="ECO:0000313" key="1">
    <source>
        <dbReference type="EMBL" id="GKU26497.1"/>
    </source>
</evidence>
<accession>A0A9W5Y4N3</accession>
<dbReference type="AlphaFoldDB" id="A0A9W5Y4N3"/>
<name>A0A9W5Y4N3_9CLOT</name>
<proteinExistence type="predicted"/>
<keyword evidence="2" id="KW-1185">Reference proteome</keyword>